<dbReference type="PANTHER" id="PTHR24559">
    <property type="entry name" value="TRANSPOSON TY3-I GAG-POL POLYPROTEIN"/>
    <property type="match status" value="1"/>
</dbReference>
<proteinExistence type="predicted"/>
<sequence>ESRHAFTSLAIAGRNFFDDKSSSSNNTGAKLPTPPKTLHEHSRPNSFGFQNPITFPTKQTGRIFDSRDIWLIQSTCTFQGSKNEDPLHHVKHYLSIADNVQADRATRDTSRLRFYHFSLAGKMVEWLNRIPLIQITTWDQLYQDNLWDEPSPSMNVPSISEAMQPTLRGRFKRACKQISFLEMPTQEVGLKTPYLFCDYCVGTHKSDERKENNPSELKKQKKDDEDERLLLIFKQIHINPPFLEAMIHMPKGAKVLKDLLSHKEKLEKEASSIKLSEECYTIIQRSLPQKEGDPGISKLKPTKMSIQLADRSIKYLIEVCENLLVKVSKFIFPVDFVVLEMDEDEVESKTITFDIGKSMKSKHSCDDYLYCADHTIKLVQEKWVNIVNYDKKWTEEEKEEDYNKALAISFYPRTEPVEPLERKDPEKQLKPSSVEPPKIELKELPEHLEYAFLQENNQLPVVISFALSTDEKTRLLEVVPKKRGMNVVKNEKDDLIPQRTVTGWCIRIDYHKLNNATQKDHFPLPFIDQMLERLAEHEYYCFLDGFSGYFRIARTGHADAKPHLTQWILLLQEVDIEIRDKKGAENLAVDHLFRLEHPDQWKLTSKDMKNGAIKLYDDEGSEFIVNKQRVKPNQKNSLDTNKDDDITLEDEGEVTLYLTRRSLEILRKSHWMILGGRFNQLSHVSSPLLSKPGEY</sequence>
<evidence type="ECO:0000313" key="2">
    <source>
        <dbReference type="EMBL" id="GEX84324.1"/>
    </source>
</evidence>
<gene>
    <name evidence="2" type="ORF">Tci_356299</name>
</gene>
<feature type="region of interest" description="Disordered" evidence="1">
    <location>
        <begin position="20"/>
        <end position="51"/>
    </location>
</feature>
<evidence type="ECO:0000256" key="1">
    <source>
        <dbReference type="SAM" id="MobiDB-lite"/>
    </source>
</evidence>
<organism evidence="2">
    <name type="scientific">Tanacetum cinerariifolium</name>
    <name type="common">Dalmatian daisy</name>
    <name type="synonym">Chrysanthemum cinerariifolium</name>
    <dbReference type="NCBI Taxonomy" id="118510"/>
    <lineage>
        <taxon>Eukaryota</taxon>
        <taxon>Viridiplantae</taxon>
        <taxon>Streptophyta</taxon>
        <taxon>Embryophyta</taxon>
        <taxon>Tracheophyta</taxon>
        <taxon>Spermatophyta</taxon>
        <taxon>Magnoliopsida</taxon>
        <taxon>eudicotyledons</taxon>
        <taxon>Gunneridae</taxon>
        <taxon>Pentapetalae</taxon>
        <taxon>asterids</taxon>
        <taxon>campanulids</taxon>
        <taxon>Asterales</taxon>
        <taxon>Asteraceae</taxon>
        <taxon>Asteroideae</taxon>
        <taxon>Anthemideae</taxon>
        <taxon>Anthemidinae</taxon>
        <taxon>Tanacetum</taxon>
    </lineage>
</organism>
<protein>
    <recommendedName>
        <fullName evidence="3">Reverse transcriptase domain-containing protein</fullName>
    </recommendedName>
</protein>
<dbReference type="InterPro" id="IPR043502">
    <property type="entry name" value="DNA/RNA_pol_sf"/>
</dbReference>
<comment type="caution">
    <text evidence="2">The sequence shown here is derived from an EMBL/GenBank/DDBJ whole genome shotgun (WGS) entry which is preliminary data.</text>
</comment>
<dbReference type="InterPro" id="IPR043128">
    <property type="entry name" value="Rev_trsase/Diguanyl_cyclase"/>
</dbReference>
<dbReference type="Gene3D" id="3.30.70.270">
    <property type="match status" value="1"/>
</dbReference>
<name>A0A699HCS8_TANCI</name>
<dbReference type="SUPFAM" id="SSF56672">
    <property type="entry name" value="DNA/RNA polymerases"/>
    <property type="match status" value="1"/>
</dbReference>
<accession>A0A699HCS8</accession>
<dbReference type="InterPro" id="IPR053134">
    <property type="entry name" value="RNA-dir_DNA_polymerase"/>
</dbReference>
<dbReference type="PANTHER" id="PTHR24559:SF429">
    <property type="entry name" value="RNA-DIRECTED DNA POLYMERASE HOMOLOG"/>
    <property type="match status" value="1"/>
</dbReference>
<feature type="non-terminal residue" evidence="2">
    <location>
        <position position="1"/>
    </location>
</feature>
<dbReference type="AlphaFoldDB" id="A0A699HCS8"/>
<reference evidence="2" key="1">
    <citation type="journal article" date="2019" name="Sci. Rep.">
        <title>Draft genome of Tanacetum cinerariifolium, the natural source of mosquito coil.</title>
        <authorList>
            <person name="Yamashiro T."/>
            <person name="Shiraishi A."/>
            <person name="Satake H."/>
            <person name="Nakayama K."/>
        </authorList>
    </citation>
    <scope>NUCLEOTIDE SEQUENCE</scope>
</reference>
<evidence type="ECO:0008006" key="3">
    <source>
        <dbReference type="Google" id="ProtNLM"/>
    </source>
</evidence>
<dbReference type="EMBL" id="BKCJ010133793">
    <property type="protein sequence ID" value="GEX84324.1"/>
    <property type="molecule type" value="Genomic_DNA"/>
</dbReference>